<dbReference type="PANTHER" id="PTHR30290">
    <property type="entry name" value="PERIPLASMIC BINDING COMPONENT OF ABC TRANSPORTER"/>
    <property type="match status" value="1"/>
</dbReference>
<dbReference type="KEGG" id="prv:G7070_12095"/>
<dbReference type="InterPro" id="IPR030678">
    <property type="entry name" value="Peptide/Ni-bd"/>
</dbReference>
<dbReference type="EMBL" id="CP049865">
    <property type="protein sequence ID" value="QIK72876.1"/>
    <property type="molecule type" value="Genomic_DNA"/>
</dbReference>
<dbReference type="Gene3D" id="3.40.190.10">
    <property type="entry name" value="Periplasmic binding protein-like II"/>
    <property type="match status" value="1"/>
</dbReference>
<feature type="domain" description="Solute-binding protein family 5" evidence="1">
    <location>
        <begin position="127"/>
        <end position="560"/>
    </location>
</feature>
<protein>
    <submittedName>
        <fullName evidence="2">ABC transporter family substrate-binding protein</fullName>
    </submittedName>
</protein>
<dbReference type="Gene3D" id="3.10.105.10">
    <property type="entry name" value="Dipeptide-binding Protein, Domain 3"/>
    <property type="match status" value="1"/>
</dbReference>
<accession>A0A6G7Y871</accession>
<dbReference type="InterPro" id="IPR000914">
    <property type="entry name" value="SBP_5_dom"/>
</dbReference>
<dbReference type="CDD" id="cd08501">
    <property type="entry name" value="PBP2_Lpqw"/>
    <property type="match status" value="1"/>
</dbReference>
<dbReference type="GO" id="GO:0015833">
    <property type="term" value="P:peptide transport"/>
    <property type="evidence" value="ECO:0007669"/>
    <property type="project" value="TreeGrafter"/>
</dbReference>
<dbReference type="SUPFAM" id="SSF53850">
    <property type="entry name" value="Periplasmic binding protein-like II"/>
    <property type="match status" value="1"/>
</dbReference>
<dbReference type="AlphaFoldDB" id="A0A6G7Y871"/>
<dbReference type="GO" id="GO:0042597">
    <property type="term" value="C:periplasmic space"/>
    <property type="evidence" value="ECO:0007669"/>
    <property type="project" value="UniProtKB-ARBA"/>
</dbReference>
<sequence length="640" mass="69650">MCTVQARLPATRFRAGGQPRESRRGFSRTLGGTLSKRKLLAAAGIVLSSALALSACTPPTPQATTTANTAPKSINVAWNQAFYSYNNNTDYGNATANANVIYMANDNIAYYDKDLKLAQNPSFGKMEKISDSPLKVKVTFADTASWSDGTPVDASDALLMWGSLSGHFNTKEDVEQDDEGNVGANEGSDVFFNGSSPGYGLITDFPEISDDNKSITYTWSKPYVDWEILMATPTGVPAHIVAKRALGTADAAASKKAFVEAFKNKDNAALSKISNVFNNDFNFKSMPADKELLVGSGPYTITDLKEEQYTTLEKNPNYKGSHKPSIDKVTIRITPDPQASVQALQNGEILVTQPQSTADILKQLQGMQNVSVLTQNGGTYEHVDTVFTNGGPFDPAKYGGDAEKAKKVRQAFLQTIPRQKIIDNIIKPLNPTAELRNSFTTVPDDKAAYGPITQANGMEATYGGGSNTDKAKALLAEAGVTNPTVRIMYASNNTRRQQEFQLIKEAGEAAGFKIEDVGSKDWGQLLKQPNQYDASLFGWQSTSTGVAEVAPNYLSTGQNNYGKYKNDSVDAQLNELNVTTDTAKQLEILKSVEKQLVDDAFGITIFQFPEVTGISSKIQNVSSIPLSPNYYWNFWEWKVS</sequence>
<evidence type="ECO:0000313" key="2">
    <source>
        <dbReference type="EMBL" id="QIK72876.1"/>
    </source>
</evidence>
<reference evidence="2 3" key="1">
    <citation type="submission" date="2020-03" db="EMBL/GenBank/DDBJ databases">
        <title>Propioniciclava sp. nov., isolated from Hydrophilus acuminatus.</title>
        <authorList>
            <person name="Hyun D.-W."/>
            <person name="Bae J.-W."/>
        </authorList>
    </citation>
    <scope>NUCLEOTIDE SEQUENCE [LARGE SCALE GENOMIC DNA]</scope>
    <source>
        <strain evidence="2 3">HDW11</strain>
    </source>
</reference>
<name>A0A6G7Y871_9ACTN</name>
<dbReference type="Proteomes" id="UP000501058">
    <property type="component" value="Chromosome"/>
</dbReference>
<dbReference type="GO" id="GO:1904680">
    <property type="term" value="F:peptide transmembrane transporter activity"/>
    <property type="evidence" value="ECO:0007669"/>
    <property type="project" value="TreeGrafter"/>
</dbReference>
<gene>
    <name evidence="2" type="ORF">G7070_12095</name>
</gene>
<proteinExistence type="predicted"/>
<evidence type="ECO:0000313" key="3">
    <source>
        <dbReference type="Proteomes" id="UP000501058"/>
    </source>
</evidence>
<dbReference type="InterPro" id="IPR039424">
    <property type="entry name" value="SBP_5"/>
</dbReference>
<keyword evidence="3" id="KW-1185">Reference proteome</keyword>
<organism evidence="2 3">
    <name type="scientific">Propioniciclava coleopterorum</name>
    <dbReference type="NCBI Taxonomy" id="2714937"/>
    <lineage>
        <taxon>Bacteria</taxon>
        <taxon>Bacillati</taxon>
        <taxon>Actinomycetota</taxon>
        <taxon>Actinomycetes</taxon>
        <taxon>Propionibacteriales</taxon>
        <taxon>Propionibacteriaceae</taxon>
        <taxon>Propioniciclava</taxon>
    </lineage>
</organism>
<dbReference type="Pfam" id="PF00496">
    <property type="entry name" value="SBP_bac_5"/>
    <property type="match status" value="1"/>
</dbReference>
<evidence type="ECO:0000259" key="1">
    <source>
        <dbReference type="Pfam" id="PF00496"/>
    </source>
</evidence>
<dbReference type="PIRSF" id="PIRSF002741">
    <property type="entry name" value="MppA"/>
    <property type="match status" value="1"/>
</dbReference>
<dbReference type="GO" id="GO:0043190">
    <property type="term" value="C:ATP-binding cassette (ABC) transporter complex"/>
    <property type="evidence" value="ECO:0007669"/>
    <property type="project" value="InterPro"/>
</dbReference>